<dbReference type="Proteomes" id="UP000639775">
    <property type="component" value="Unassembled WGS sequence"/>
</dbReference>
<evidence type="ECO:0000313" key="8">
    <source>
        <dbReference type="Proteomes" id="UP000639775"/>
    </source>
</evidence>
<comment type="caution">
    <text evidence="7">The sequence shown here is derived from an EMBL/GenBank/DDBJ whole genome shotgun (WGS) entry which is preliminary data.</text>
</comment>
<dbReference type="AlphaFoldDB" id="A0A967EF81"/>
<accession>A0A967EF81</accession>
<evidence type="ECO:0000256" key="3">
    <source>
        <dbReference type="ARBA" id="ARBA00022989"/>
    </source>
</evidence>
<gene>
    <name evidence="7" type="ORF">HAT86_01995</name>
</gene>
<dbReference type="InterPro" id="IPR000253">
    <property type="entry name" value="FHA_dom"/>
</dbReference>
<evidence type="ECO:0000256" key="4">
    <source>
        <dbReference type="ARBA" id="ARBA00023136"/>
    </source>
</evidence>
<dbReference type="Gene3D" id="2.60.200.20">
    <property type="match status" value="1"/>
</dbReference>
<dbReference type="InterPro" id="IPR010432">
    <property type="entry name" value="RDD"/>
</dbReference>
<feature type="domain" description="FHA" evidence="6">
    <location>
        <begin position="176"/>
        <end position="233"/>
    </location>
</feature>
<dbReference type="CDD" id="cd00060">
    <property type="entry name" value="FHA"/>
    <property type="match status" value="1"/>
</dbReference>
<dbReference type="SMART" id="SM00240">
    <property type="entry name" value="FHA"/>
    <property type="match status" value="1"/>
</dbReference>
<evidence type="ECO:0000256" key="5">
    <source>
        <dbReference type="SAM" id="Phobius"/>
    </source>
</evidence>
<dbReference type="PROSITE" id="PS50006">
    <property type="entry name" value="FHA_DOMAIN"/>
    <property type="match status" value="1"/>
</dbReference>
<dbReference type="Pfam" id="PF06271">
    <property type="entry name" value="RDD"/>
    <property type="match status" value="1"/>
</dbReference>
<dbReference type="EMBL" id="JAAORB010000002">
    <property type="protein sequence ID" value="NHQ73235.1"/>
    <property type="molecule type" value="Genomic_DNA"/>
</dbReference>
<comment type="subcellular location">
    <subcellularLocation>
        <location evidence="1">Membrane</location>
        <topology evidence="1">Multi-pass membrane protein</topology>
    </subcellularLocation>
</comment>
<keyword evidence="3 5" id="KW-1133">Transmembrane helix</keyword>
<name>A0A967EF81_9RHOB</name>
<dbReference type="RefSeq" id="WP_167192912.1">
    <property type="nucleotide sequence ID" value="NZ_JAAORB010000002.1"/>
</dbReference>
<reference evidence="7" key="1">
    <citation type="submission" date="2020-03" db="EMBL/GenBank/DDBJ databases">
        <title>Roseovarius gahaiensis sp. nov., isolated from Gahai Saline Lake, China.</title>
        <authorList>
            <person name="Sun X."/>
        </authorList>
    </citation>
    <scope>NUCLEOTIDE SEQUENCE</scope>
    <source>
        <strain evidence="7">GH877</strain>
    </source>
</reference>
<evidence type="ECO:0000259" key="6">
    <source>
        <dbReference type="PROSITE" id="PS50006"/>
    </source>
</evidence>
<dbReference type="Pfam" id="PF00498">
    <property type="entry name" value="FHA"/>
    <property type="match status" value="1"/>
</dbReference>
<keyword evidence="8" id="KW-1185">Reference proteome</keyword>
<sequence>MSKPGRLPEPISSRLLLTAALMDAVFVLFLTRVIGPTIVDQLTRLFSTTPPEALWLGVFALLLVIYAIMSDVVLGGASLGRILLGLKMRDTAGQPVKAGRRTLRAIKKYALMGLGGIRLDSAASYDKSTGIAWFSEMAPRGYRHPKTWNIIAIGPKNQKTKYTLGNIARFASKGMVHVGRDPGWADIVLPRDAISVSGRHCMLRYHKGELYLRDGDENAKASSNGTAINAKRLPSGKWIPLRGIQAFNAANVTITLDRSD</sequence>
<evidence type="ECO:0000313" key="7">
    <source>
        <dbReference type="EMBL" id="NHQ73235.1"/>
    </source>
</evidence>
<keyword evidence="2 5" id="KW-0812">Transmembrane</keyword>
<dbReference type="GO" id="GO:0016020">
    <property type="term" value="C:membrane"/>
    <property type="evidence" value="ECO:0007669"/>
    <property type="project" value="UniProtKB-SubCell"/>
</dbReference>
<proteinExistence type="predicted"/>
<dbReference type="SUPFAM" id="SSF49879">
    <property type="entry name" value="SMAD/FHA domain"/>
    <property type="match status" value="1"/>
</dbReference>
<organism evidence="7 8">
    <name type="scientific">Roseovarius gahaiensis</name>
    <dbReference type="NCBI Taxonomy" id="2716691"/>
    <lineage>
        <taxon>Bacteria</taxon>
        <taxon>Pseudomonadati</taxon>
        <taxon>Pseudomonadota</taxon>
        <taxon>Alphaproteobacteria</taxon>
        <taxon>Rhodobacterales</taxon>
        <taxon>Roseobacteraceae</taxon>
        <taxon>Roseovarius</taxon>
    </lineage>
</organism>
<evidence type="ECO:0000256" key="1">
    <source>
        <dbReference type="ARBA" id="ARBA00004141"/>
    </source>
</evidence>
<feature type="transmembrane region" description="Helical" evidence="5">
    <location>
        <begin position="12"/>
        <end position="34"/>
    </location>
</feature>
<protein>
    <submittedName>
        <fullName evidence="7">FHA domain-containing protein</fullName>
    </submittedName>
</protein>
<feature type="transmembrane region" description="Helical" evidence="5">
    <location>
        <begin position="54"/>
        <end position="79"/>
    </location>
</feature>
<dbReference type="InterPro" id="IPR008984">
    <property type="entry name" value="SMAD_FHA_dom_sf"/>
</dbReference>
<evidence type="ECO:0000256" key="2">
    <source>
        <dbReference type="ARBA" id="ARBA00022692"/>
    </source>
</evidence>
<keyword evidence="4 5" id="KW-0472">Membrane</keyword>